<name>A0A5C6MDY4_9LACO</name>
<feature type="transmembrane region" description="Helical" evidence="1">
    <location>
        <begin position="331"/>
        <end position="349"/>
    </location>
</feature>
<feature type="transmembrane region" description="Helical" evidence="1">
    <location>
        <begin position="32"/>
        <end position="50"/>
    </location>
</feature>
<organism evidence="2 3">
    <name type="scientific">Dellaglioa algida</name>
    <dbReference type="NCBI Taxonomy" id="105612"/>
    <lineage>
        <taxon>Bacteria</taxon>
        <taxon>Bacillati</taxon>
        <taxon>Bacillota</taxon>
        <taxon>Bacilli</taxon>
        <taxon>Lactobacillales</taxon>
        <taxon>Lactobacillaceae</taxon>
        <taxon>Dellaglioa</taxon>
    </lineage>
</organism>
<dbReference type="RefSeq" id="WP_146302555.1">
    <property type="nucleotide sequence ID" value="NZ_JANXKU010000002.1"/>
</dbReference>
<dbReference type="EMBL" id="SRRQ01000004">
    <property type="protein sequence ID" value="TWW11174.1"/>
    <property type="molecule type" value="Genomic_DNA"/>
</dbReference>
<feature type="transmembrane region" description="Helical" evidence="1">
    <location>
        <begin position="104"/>
        <end position="121"/>
    </location>
</feature>
<evidence type="ECO:0000256" key="1">
    <source>
        <dbReference type="SAM" id="Phobius"/>
    </source>
</evidence>
<sequence>MVIALSLIMIVAPIVGFPSSIWWLCQKKQFKFRYLIPLIIFFGIIGFNYIPIGTNDLTRYFIILNNYRDISYSSFLNVTGKDSPLFFVQNYLFFISSRFETNQILPAITVVVVFISGLYIAIDYSKREKLNKFATLGMVLLFLVGMRLDIAAGNVRNISAAALVSVGLYRELFLNKSSIGSGIFYLLGISMHIGVLPVVILRYMIMVVINIWEKHALTWKDLIIIICSLIGGYLLFKYGILDELASKHSAYTNGGFEQKTDWFQALDRSVRFKFTKYSEGIILLIASFLICKLFYKREMSAITMKILFPVIGILGVTLFLITQTGSTYMRYYYFFYFFAPIIFSLSKYDVKKNSKWIWIILCVFYIVISLFDQWFNGPSNIDVVKFVSNVWIIPFR</sequence>
<feature type="transmembrane region" description="Helical" evidence="1">
    <location>
        <begin position="133"/>
        <end position="150"/>
    </location>
</feature>
<feature type="transmembrane region" description="Helical" evidence="1">
    <location>
        <begin position="356"/>
        <end position="375"/>
    </location>
</feature>
<evidence type="ECO:0008006" key="4">
    <source>
        <dbReference type="Google" id="ProtNLM"/>
    </source>
</evidence>
<comment type="caution">
    <text evidence="2">The sequence shown here is derived from an EMBL/GenBank/DDBJ whole genome shotgun (WGS) entry which is preliminary data.</text>
</comment>
<feature type="transmembrane region" description="Helical" evidence="1">
    <location>
        <begin position="217"/>
        <end position="236"/>
    </location>
</feature>
<feature type="transmembrane region" description="Helical" evidence="1">
    <location>
        <begin position="6"/>
        <end position="25"/>
    </location>
</feature>
<keyword evidence="1" id="KW-1133">Transmembrane helix</keyword>
<keyword evidence="1" id="KW-0812">Transmembrane</keyword>
<feature type="transmembrane region" description="Helical" evidence="1">
    <location>
        <begin position="277"/>
        <end position="295"/>
    </location>
</feature>
<feature type="transmembrane region" description="Helical" evidence="1">
    <location>
        <begin position="307"/>
        <end position="325"/>
    </location>
</feature>
<evidence type="ECO:0000313" key="3">
    <source>
        <dbReference type="Proteomes" id="UP000321659"/>
    </source>
</evidence>
<dbReference type="Proteomes" id="UP000321659">
    <property type="component" value="Unassembled WGS sequence"/>
</dbReference>
<feature type="transmembrane region" description="Helical" evidence="1">
    <location>
        <begin position="183"/>
        <end position="205"/>
    </location>
</feature>
<protein>
    <recommendedName>
        <fullName evidence="4">EpsG family protein</fullName>
    </recommendedName>
</protein>
<gene>
    <name evidence="2" type="ORF">LABALGLTS371_06890</name>
</gene>
<reference evidence="2 3" key="1">
    <citation type="submission" date="2019-04" db="EMBL/GenBank/DDBJ databases">
        <title>In vitro growth and metabolic characteristics of meat-borne Lactobacillus algidus strains.</title>
        <authorList>
            <person name="Sade E."/>
            <person name="Per J."/>
            <person name="Tytti H."/>
            <person name="Johanna B.K."/>
        </authorList>
    </citation>
    <scope>NUCLEOTIDE SEQUENCE [LARGE SCALE GENOMIC DNA]</scope>
    <source>
        <strain evidence="2 3">LTS37-1</strain>
    </source>
</reference>
<keyword evidence="1" id="KW-0472">Membrane</keyword>
<proteinExistence type="predicted"/>
<dbReference type="AlphaFoldDB" id="A0A5C6MDY4"/>
<evidence type="ECO:0000313" key="2">
    <source>
        <dbReference type="EMBL" id="TWW11174.1"/>
    </source>
</evidence>
<accession>A0A5C6MDY4</accession>